<dbReference type="SUPFAM" id="SSF51230">
    <property type="entry name" value="Single hybrid motif"/>
    <property type="match status" value="1"/>
</dbReference>
<dbReference type="CDD" id="cd06849">
    <property type="entry name" value="lipoyl_domain"/>
    <property type="match status" value="1"/>
</dbReference>
<proteinExistence type="predicted"/>
<keyword evidence="7" id="KW-0670">Pyruvate</keyword>
<dbReference type="PANTHER" id="PTHR43178:SF5">
    <property type="entry name" value="LIPOAMIDE ACYLTRANSFERASE COMPONENT OF BRANCHED-CHAIN ALPHA-KETO ACID DEHYDROGENASE COMPLEX, MITOCHONDRIAL"/>
    <property type="match status" value="1"/>
</dbReference>
<evidence type="ECO:0000256" key="3">
    <source>
        <dbReference type="ARBA" id="ARBA00022679"/>
    </source>
</evidence>
<dbReference type="GO" id="GO:0031405">
    <property type="term" value="F:lipoic acid binding"/>
    <property type="evidence" value="ECO:0007669"/>
    <property type="project" value="TreeGrafter"/>
</dbReference>
<evidence type="ECO:0000259" key="6">
    <source>
        <dbReference type="PROSITE" id="PS50968"/>
    </source>
</evidence>
<organism evidence="7 8">
    <name type="scientific">Leptospira biflexa serovar Patoc (strain Patoc 1 / ATCC 23582 / Paris)</name>
    <dbReference type="NCBI Taxonomy" id="456481"/>
    <lineage>
        <taxon>Bacteria</taxon>
        <taxon>Pseudomonadati</taxon>
        <taxon>Spirochaetota</taxon>
        <taxon>Spirochaetia</taxon>
        <taxon>Leptospirales</taxon>
        <taxon>Leptospiraceae</taxon>
        <taxon>Leptospira</taxon>
    </lineage>
</organism>
<accession>B0SKU9</accession>
<dbReference type="PROSITE" id="PS50968">
    <property type="entry name" value="BIOTINYL_LIPOYL"/>
    <property type="match status" value="1"/>
</dbReference>
<evidence type="ECO:0000313" key="8">
    <source>
        <dbReference type="Proteomes" id="UP000001847"/>
    </source>
</evidence>
<dbReference type="Proteomes" id="UP000001847">
    <property type="component" value="Chromosome I"/>
</dbReference>
<evidence type="ECO:0000256" key="1">
    <source>
        <dbReference type="ARBA" id="ARBA00001938"/>
    </source>
</evidence>
<protein>
    <submittedName>
        <fullName evidence="7">Putative dihydrolipoyllysine-residue acetyltransferase component of pyruvate dehydrogenase complex (E2 Dihydrolipoamide acetyltransferase component of pyruvate dehydrogenase complex)</fullName>
        <ecNumber evidence="7">2.3.1.12</ecNumber>
    </submittedName>
</protein>
<dbReference type="InterPro" id="IPR011053">
    <property type="entry name" value="Single_hybrid_motif"/>
</dbReference>
<keyword evidence="5 7" id="KW-0012">Acyltransferase</keyword>
<keyword evidence="3 7" id="KW-0808">Transferase</keyword>
<dbReference type="GO" id="GO:0004742">
    <property type="term" value="F:dihydrolipoyllysine-residue acetyltransferase activity"/>
    <property type="evidence" value="ECO:0007669"/>
    <property type="project" value="UniProtKB-EC"/>
</dbReference>
<sequence length="82" mass="9214">MFMKEFLLKTPDLGDTEKIELVRWLCKEGQMVKEGDEVIELVTDKAAFPVESPYAGTLKKILIEQGSVVKKGDILGIMDINE</sequence>
<dbReference type="InterPro" id="IPR003016">
    <property type="entry name" value="2-oxoA_DH_lipoyl-BS"/>
</dbReference>
<dbReference type="PANTHER" id="PTHR43178">
    <property type="entry name" value="DIHYDROLIPOAMIDE ACETYLTRANSFERASE COMPONENT OF PYRUVATE DEHYDROGENASE COMPLEX"/>
    <property type="match status" value="1"/>
</dbReference>
<name>B0SKU9_LEPBP</name>
<dbReference type="KEGG" id="lbi:LEPBI_I2351"/>
<evidence type="ECO:0000256" key="5">
    <source>
        <dbReference type="ARBA" id="ARBA00023315"/>
    </source>
</evidence>
<gene>
    <name evidence="7" type="ordered locus">LEPBI_I2351</name>
</gene>
<reference evidence="7 8" key="1">
    <citation type="journal article" date="2008" name="PLoS ONE">
        <title>Genome sequence of the saprophyte Leptospira biflexa provides insights into the evolution of Leptospira and the pathogenesis of leptospirosis.</title>
        <authorList>
            <person name="Picardeau M."/>
            <person name="Bulach D.M."/>
            <person name="Bouchier C."/>
            <person name="Zuerner R.L."/>
            <person name="Zidane N."/>
            <person name="Wilson P.J."/>
            <person name="Creno S."/>
            <person name="Kuczek E.S."/>
            <person name="Bommezzadri S."/>
            <person name="Davis J.C."/>
            <person name="McGrath A."/>
            <person name="Johnson M.J."/>
            <person name="Boursaux-Eude C."/>
            <person name="Seemann T."/>
            <person name="Rouy Z."/>
            <person name="Coppel R.L."/>
            <person name="Rood J.I."/>
            <person name="Lajus A."/>
            <person name="Davies J.K."/>
            <person name="Medigue C."/>
            <person name="Adler B."/>
        </authorList>
    </citation>
    <scope>NUCLEOTIDE SEQUENCE [LARGE SCALE GENOMIC DNA]</scope>
    <source>
        <strain evidence="8">Patoc 1 / ATCC 23582 / Paris</strain>
    </source>
</reference>
<evidence type="ECO:0000313" key="7">
    <source>
        <dbReference type="EMBL" id="ABZ98442.1"/>
    </source>
</evidence>
<feature type="domain" description="Lipoyl-binding" evidence="6">
    <location>
        <begin position="10"/>
        <end position="79"/>
    </location>
</feature>
<evidence type="ECO:0000256" key="4">
    <source>
        <dbReference type="ARBA" id="ARBA00022823"/>
    </source>
</evidence>
<dbReference type="GO" id="GO:0005737">
    <property type="term" value="C:cytoplasm"/>
    <property type="evidence" value="ECO:0007669"/>
    <property type="project" value="TreeGrafter"/>
</dbReference>
<keyword evidence="4" id="KW-0450">Lipoyl</keyword>
<comment type="subunit">
    <text evidence="2">Forms a 24-polypeptide structural core with octahedral symmetry.</text>
</comment>
<dbReference type="AlphaFoldDB" id="B0SKU9"/>
<keyword evidence="8" id="KW-1185">Reference proteome</keyword>
<dbReference type="STRING" id="456481.LEPBI_I2351"/>
<comment type="cofactor">
    <cofactor evidence="1">
        <name>(R)-lipoate</name>
        <dbReference type="ChEBI" id="CHEBI:83088"/>
    </cofactor>
</comment>
<dbReference type="InterPro" id="IPR000089">
    <property type="entry name" value="Biotin_lipoyl"/>
</dbReference>
<dbReference type="PROSITE" id="PS00189">
    <property type="entry name" value="LIPOYL"/>
    <property type="match status" value="1"/>
</dbReference>
<dbReference type="EC" id="2.3.1.12" evidence="7"/>
<dbReference type="InterPro" id="IPR050743">
    <property type="entry name" value="2-oxoacid_DH_E2_comp"/>
</dbReference>
<dbReference type="Pfam" id="PF00364">
    <property type="entry name" value="Biotin_lipoyl"/>
    <property type="match status" value="1"/>
</dbReference>
<dbReference type="EMBL" id="CP000786">
    <property type="protein sequence ID" value="ABZ98442.1"/>
    <property type="molecule type" value="Genomic_DNA"/>
</dbReference>
<evidence type="ECO:0000256" key="2">
    <source>
        <dbReference type="ARBA" id="ARBA00011484"/>
    </source>
</evidence>
<dbReference type="Gene3D" id="2.40.50.100">
    <property type="match status" value="1"/>
</dbReference>
<dbReference type="HOGENOM" id="CLU_016733_7_6_12"/>